<name>A0AAV1N2T2_SCOSC</name>
<comment type="caution">
    <text evidence="1">The sequence shown here is derived from an EMBL/GenBank/DDBJ whole genome shotgun (WGS) entry which is preliminary data.</text>
</comment>
<evidence type="ECO:0000313" key="1">
    <source>
        <dbReference type="EMBL" id="CAK6953420.1"/>
    </source>
</evidence>
<dbReference type="AlphaFoldDB" id="A0AAV1N2T2"/>
<dbReference type="Proteomes" id="UP001314229">
    <property type="component" value="Unassembled WGS sequence"/>
</dbReference>
<dbReference type="EMBL" id="CAWUFR010000013">
    <property type="protein sequence ID" value="CAK6953420.1"/>
    <property type="molecule type" value="Genomic_DNA"/>
</dbReference>
<protein>
    <submittedName>
        <fullName evidence="1">Uncharacterized protein</fullName>
    </submittedName>
</protein>
<proteinExistence type="predicted"/>
<sequence length="73" mass="8190">MKGFPPTVLPTGRETELSIKETAEASQRVSRWSKVSVAVRERGKREKVDKGYTDIQMGRERDGGRETLNAVVN</sequence>
<gene>
    <name evidence="1" type="ORF">FSCOSCO3_A021659</name>
</gene>
<feature type="non-terminal residue" evidence="1">
    <location>
        <position position="73"/>
    </location>
</feature>
<organism evidence="1 2">
    <name type="scientific">Scomber scombrus</name>
    <name type="common">Atlantic mackerel</name>
    <name type="synonym">Scomber vernalis</name>
    <dbReference type="NCBI Taxonomy" id="13677"/>
    <lineage>
        <taxon>Eukaryota</taxon>
        <taxon>Metazoa</taxon>
        <taxon>Chordata</taxon>
        <taxon>Craniata</taxon>
        <taxon>Vertebrata</taxon>
        <taxon>Euteleostomi</taxon>
        <taxon>Actinopterygii</taxon>
        <taxon>Neopterygii</taxon>
        <taxon>Teleostei</taxon>
        <taxon>Neoteleostei</taxon>
        <taxon>Acanthomorphata</taxon>
        <taxon>Pelagiaria</taxon>
        <taxon>Scombriformes</taxon>
        <taxon>Scombridae</taxon>
        <taxon>Scomber</taxon>
    </lineage>
</organism>
<keyword evidence="2" id="KW-1185">Reference proteome</keyword>
<evidence type="ECO:0000313" key="2">
    <source>
        <dbReference type="Proteomes" id="UP001314229"/>
    </source>
</evidence>
<reference evidence="1 2" key="1">
    <citation type="submission" date="2024-01" db="EMBL/GenBank/DDBJ databases">
        <authorList>
            <person name="Alioto T."/>
            <person name="Alioto T."/>
            <person name="Gomez Garrido J."/>
        </authorList>
    </citation>
    <scope>NUCLEOTIDE SEQUENCE [LARGE SCALE GENOMIC DNA]</scope>
</reference>
<accession>A0AAV1N2T2</accession>